<gene>
    <name evidence="1" type="ORF">M23134_02221</name>
</gene>
<name>A1ZNK0_MICM2</name>
<sequence length="315" mass="36425">MQHIYLWLYLRWVFCLSAFFWGNPLTAQPSDSTRHYAANKVNESVISMSDRSYITATEGLGNLDTPLLLETSIAPTYFIRFGKSAKLGISISPKVVIRIARKESFPVLTPSYTPRAVLYWRFRSPLAYLTQKSGLKKIITPQHVTFLTLRFNHHSNGQAGSFFIPGTTDINFDTGNFTTNCMELALNTANFDPKVKANFVAYAKAGFERHFNFNREADMKFVYYWQSVNAELRCTVHKFINVAFLFKHMTGIGTFKPQQSYDTWLSFRLGNYSDFSFFARYYHGPDYYNLRYVNHISQVSFGLLVEPLNLPLFRR</sequence>
<dbReference type="AlphaFoldDB" id="A1ZNK0"/>
<dbReference type="GO" id="GO:0004620">
    <property type="term" value="F:phospholipase activity"/>
    <property type="evidence" value="ECO:0007669"/>
    <property type="project" value="InterPro"/>
</dbReference>
<dbReference type="Gene3D" id="2.40.230.10">
    <property type="entry name" value="Phospholipase A1"/>
    <property type="match status" value="1"/>
</dbReference>
<dbReference type="GO" id="GO:0006629">
    <property type="term" value="P:lipid metabolic process"/>
    <property type="evidence" value="ECO:0007669"/>
    <property type="project" value="InterPro"/>
</dbReference>
<dbReference type="InterPro" id="IPR036541">
    <property type="entry name" value="PLipase_A1_sf"/>
</dbReference>
<evidence type="ECO:0000313" key="1">
    <source>
        <dbReference type="EMBL" id="EAY28111.1"/>
    </source>
</evidence>
<reference evidence="1 2" key="1">
    <citation type="submission" date="2007-01" db="EMBL/GenBank/DDBJ databases">
        <authorList>
            <person name="Haygood M."/>
            <person name="Podell S."/>
            <person name="Anderson C."/>
            <person name="Hopkinson B."/>
            <person name="Roe K."/>
            <person name="Barbeau K."/>
            <person name="Gaasterland T."/>
            <person name="Ferriera S."/>
            <person name="Johnson J."/>
            <person name="Kravitz S."/>
            <person name="Beeson K."/>
            <person name="Sutton G."/>
            <person name="Rogers Y.-H."/>
            <person name="Friedman R."/>
            <person name="Frazier M."/>
            <person name="Venter J.C."/>
        </authorList>
    </citation>
    <scope>NUCLEOTIDE SEQUENCE [LARGE SCALE GENOMIC DNA]</scope>
    <source>
        <strain evidence="1 2">ATCC 23134</strain>
    </source>
</reference>
<dbReference type="GO" id="GO:0016020">
    <property type="term" value="C:membrane"/>
    <property type="evidence" value="ECO:0007669"/>
    <property type="project" value="InterPro"/>
</dbReference>
<evidence type="ECO:0000313" key="2">
    <source>
        <dbReference type="Proteomes" id="UP000004095"/>
    </source>
</evidence>
<dbReference type="RefSeq" id="WP_004156045.1">
    <property type="nucleotide sequence ID" value="NZ_AAWS01000018.1"/>
</dbReference>
<dbReference type="EMBL" id="AAWS01000018">
    <property type="protein sequence ID" value="EAY28111.1"/>
    <property type="molecule type" value="Genomic_DNA"/>
</dbReference>
<comment type="caution">
    <text evidence="1">The sequence shown here is derived from an EMBL/GenBank/DDBJ whole genome shotgun (WGS) entry which is preliminary data.</text>
</comment>
<dbReference type="OrthoDB" id="5380366at2"/>
<protein>
    <submittedName>
        <fullName evidence="1">Uncharacterized protein</fullName>
    </submittedName>
</protein>
<dbReference type="Proteomes" id="UP000004095">
    <property type="component" value="Unassembled WGS sequence"/>
</dbReference>
<dbReference type="eggNOG" id="ENOG5030Y3E">
    <property type="taxonomic scope" value="Bacteria"/>
</dbReference>
<accession>A1ZNK0</accession>
<organism evidence="1 2">
    <name type="scientific">Microscilla marina ATCC 23134</name>
    <dbReference type="NCBI Taxonomy" id="313606"/>
    <lineage>
        <taxon>Bacteria</taxon>
        <taxon>Pseudomonadati</taxon>
        <taxon>Bacteroidota</taxon>
        <taxon>Cytophagia</taxon>
        <taxon>Cytophagales</taxon>
        <taxon>Microscillaceae</taxon>
        <taxon>Microscilla</taxon>
    </lineage>
</organism>
<proteinExistence type="predicted"/>
<keyword evidence="2" id="KW-1185">Reference proteome</keyword>